<organism evidence="12 13">
    <name type="scientific">Carlito syrichta</name>
    <name type="common">Philippine tarsier</name>
    <name type="synonym">Tarsius syrichta</name>
    <dbReference type="NCBI Taxonomy" id="1868482"/>
    <lineage>
        <taxon>Eukaryota</taxon>
        <taxon>Metazoa</taxon>
        <taxon>Chordata</taxon>
        <taxon>Craniata</taxon>
        <taxon>Vertebrata</taxon>
        <taxon>Euteleostomi</taxon>
        <taxon>Mammalia</taxon>
        <taxon>Eutheria</taxon>
        <taxon>Euarchontoglires</taxon>
        <taxon>Primates</taxon>
        <taxon>Haplorrhini</taxon>
        <taxon>Tarsiiformes</taxon>
        <taxon>Tarsiidae</taxon>
        <taxon>Carlito</taxon>
    </lineage>
</organism>
<dbReference type="PANTHER" id="PTHR15001:SF3">
    <property type="entry name" value="BETA-DEFENSIN 123"/>
    <property type="match status" value="1"/>
</dbReference>
<dbReference type="AlphaFoldDB" id="A0A3Q0DZR9"/>
<gene>
    <name evidence="13" type="primary">DEFB128</name>
</gene>
<accession>A0A3Q0DZR9</accession>
<dbReference type="STRING" id="1868482.ENSTSYP00000012029"/>
<evidence type="ECO:0000256" key="3">
    <source>
        <dbReference type="ARBA" id="ARBA00007371"/>
    </source>
</evidence>
<dbReference type="InterPro" id="IPR050544">
    <property type="entry name" value="Beta-defensin"/>
</dbReference>
<keyword evidence="4 10" id="KW-0964">Secreted</keyword>
<feature type="signal peptide" evidence="10">
    <location>
        <begin position="1"/>
        <end position="19"/>
    </location>
</feature>
<comment type="subcellular location">
    <subcellularLocation>
        <location evidence="2 10">Secreted</location>
    </subcellularLocation>
</comment>
<evidence type="ECO:0000256" key="7">
    <source>
        <dbReference type="ARBA" id="ARBA00022940"/>
    </source>
</evidence>
<dbReference type="GO" id="GO:0045087">
    <property type="term" value="P:innate immune response"/>
    <property type="evidence" value="ECO:0007669"/>
    <property type="project" value="InterPro"/>
</dbReference>
<evidence type="ECO:0000256" key="1">
    <source>
        <dbReference type="ARBA" id="ARBA00002878"/>
    </source>
</evidence>
<reference evidence="13" key="1">
    <citation type="submission" date="2025-08" db="UniProtKB">
        <authorList>
            <consortium name="RefSeq"/>
        </authorList>
    </citation>
    <scope>IDENTIFICATION</scope>
</reference>
<dbReference type="Proteomes" id="UP000189704">
    <property type="component" value="Unplaced"/>
</dbReference>
<keyword evidence="6 10" id="KW-0732">Signal</keyword>
<dbReference type="InterPro" id="IPR025933">
    <property type="entry name" value="Beta_defensin_dom"/>
</dbReference>
<dbReference type="GeneID" id="110595756"/>
<evidence type="ECO:0000256" key="6">
    <source>
        <dbReference type="ARBA" id="ARBA00022729"/>
    </source>
</evidence>
<dbReference type="GO" id="GO:0042742">
    <property type="term" value="P:defense response to bacterium"/>
    <property type="evidence" value="ECO:0007669"/>
    <property type="project" value="UniProtKB-UniRule"/>
</dbReference>
<proteinExistence type="inferred from homology"/>
<keyword evidence="5 10" id="KW-0929">Antimicrobial</keyword>
<evidence type="ECO:0000256" key="9">
    <source>
        <dbReference type="ARBA" id="ARBA00023157"/>
    </source>
</evidence>
<keyword evidence="12" id="KW-1185">Reference proteome</keyword>
<feature type="chain" id="PRO_5017854459" description="Beta-defensin" evidence="10">
    <location>
        <begin position="20"/>
        <end position="95"/>
    </location>
</feature>
<evidence type="ECO:0000256" key="8">
    <source>
        <dbReference type="ARBA" id="ARBA00023022"/>
    </source>
</evidence>
<evidence type="ECO:0000259" key="11">
    <source>
        <dbReference type="Pfam" id="PF13841"/>
    </source>
</evidence>
<dbReference type="PANTHER" id="PTHR15001">
    <property type="entry name" value="BETA-DEFENSIN 123-RELATED"/>
    <property type="match status" value="1"/>
</dbReference>
<sequence>MKLFLVFIILLFEVPTGGARPKNCFNDIPGYCRKKCKLGEIYEVGCLNGKLCCVNGDKNKRQVEVQQPDKTYNKNSSEFMDYIVLPTITILTDQH</sequence>
<evidence type="ECO:0000256" key="5">
    <source>
        <dbReference type="ARBA" id="ARBA00022529"/>
    </source>
</evidence>
<evidence type="ECO:0000256" key="4">
    <source>
        <dbReference type="ARBA" id="ARBA00022525"/>
    </source>
</evidence>
<dbReference type="KEGG" id="csyr:110595756"/>
<evidence type="ECO:0000313" key="13">
    <source>
        <dbReference type="RefSeq" id="XP_021568726.1"/>
    </source>
</evidence>
<name>A0A3Q0DZR9_CARSF</name>
<comment type="function">
    <text evidence="1 10">Has antibacterial activity.</text>
</comment>
<keyword evidence="7 10" id="KW-0211">Defensin</keyword>
<evidence type="ECO:0000256" key="10">
    <source>
        <dbReference type="RuleBase" id="RU231113"/>
    </source>
</evidence>
<evidence type="ECO:0000256" key="2">
    <source>
        <dbReference type="ARBA" id="ARBA00004613"/>
    </source>
</evidence>
<evidence type="ECO:0000313" key="12">
    <source>
        <dbReference type="Proteomes" id="UP000189704"/>
    </source>
</evidence>
<dbReference type="GO" id="GO:0005576">
    <property type="term" value="C:extracellular region"/>
    <property type="evidence" value="ECO:0007669"/>
    <property type="project" value="UniProtKB-SubCell"/>
</dbReference>
<dbReference type="CTD" id="245939"/>
<comment type="similarity">
    <text evidence="3 10">Belongs to the beta-defensin family.</text>
</comment>
<keyword evidence="8 10" id="KW-0044">Antibiotic</keyword>
<keyword evidence="9" id="KW-1015">Disulfide bond</keyword>
<dbReference type="RefSeq" id="XP_021568726.1">
    <property type="nucleotide sequence ID" value="XM_021713051.1"/>
</dbReference>
<feature type="domain" description="Beta-defensin" evidence="11">
    <location>
        <begin position="24"/>
        <end position="53"/>
    </location>
</feature>
<dbReference type="Pfam" id="PF13841">
    <property type="entry name" value="Defensin_beta_2"/>
    <property type="match status" value="1"/>
</dbReference>
<protein>
    <recommendedName>
        <fullName evidence="10">Beta-defensin</fullName>
    </recommendedName>
</protein>
<dbReference type="OrthoDB" id="9831336at2759"/>